<dbReference type="RefSeq" id="WP_406793803.1">
    <property type="nucleotide sequence ID" value="NZ_JBJHZX010000035.1"/>
</dbReference>
<gene>
    <name evidence="1" type="ORF">ACJDU8_19310</name>
</gene>
<reference evidence="1 2" key="1">
    <citation type="submission" date="2024-11" db="EMBL/GenBank/DDBJ databases">
        <authorList>
            <person name="Heng Y.C."/>
            <person name="Lim A.C.H."/>
            <person name="Lee J.K.Y."/>
            <person name="Kittelmann S."/>
        </authorList>
    </citation>
    <scope>NUCLEOTIDE SEQUENCE [LARGE SCALE GENOMIC DNA]</scope>
    <source>
        <strain evidence="1 2">WILCCON 0269</strain>
    </source>
</reference>
<protein>
    <submittedName>
        <fullName evidence="1">Uncharacterized protein</fullName>
    </submittedName>
</protein>
<proteinExistence type="predicted"/>
<accession>A0ABW8SNP1</accession>
<sequence length="56" mass="6303">MLIVNDGILLIGICTKSFNSSNPAPKTIGVERRNENLAVSSLERPENNWLFLYLIK</sequence>
<keyword evidence="2" id="KW-1185">Reference proteome</keyword>
<evidence type="ECO:0000313" key="1">
    <source>
        <dbReference type="EMBL" id="MFL0197697.1"/>
    </source>
</evidence>
<dbReference type="Proteomes" id="UP001623660">
    <property type="component" value="Unassembled WGS sequence"/>
</dbReference>
<comment type="caution">
    <text evidence="1">The sequence shown here is derived from an EMBL/GenBank/DDBJ whole genome shotgun (WGS) entry which is preliminary data.</text>
</comment>
<name>A0ABW8SNP1_9CLOT</name>
<dbReference type="EMBL" id="JBJHZX010000035">
    <property type="protein sequence ID" value="MFL0197697.1"/>
    <property type="molecule type" value="Genomic_DNA"/>
</dbReference>
<organism evidence="1 2">
    <name type="scientific">Candidatus Clostridium eludens</name>
    <dbReference type="NCBI Taxonomy" id="3381663"/>
    <lineage>
        <taxon>Bacteria</taxon>
        <taxon>Bacillati</taxon>
        <taxon>Bacillota</taxon>
        <taxon>Clostridia</taxon>
        <taxon>Eubacteriales</taxon>
        <taxon>Clostridiaceae</taxon>
        <taxon>Clostridium</taxon>
    </lineage>
</organism>
<evidence type="ECO:0000313" key="2">
    <source>
        <dbReference type="Proteomes" id="UP001623660"/>
    </source>
</evidence>